<evidence type="ECO:0000313" key="3">
    <source>
        <dbReference type="Proteomes" id="UP001501447"/>
    </source>
</evidence>
<organism evidence="2 3">
    <name type="scientific">Streptomyces axinellae</name>
    <dbReference type="NCBI Taxonomy" id="552788"/>
    <lineage>
        <taxon>Bacteria</taxon>
        <taxon>Bacillati</taxon>
        <taxon>Actinomycetota</taxon>
        <taxon>Actinomycetes</taxon>
        <taxon>Kitasatosporales</taxon>
        <taxon>Streptomycetaceae</taxon>
        <taxon>Streptomyces</taxon>
    </lineage>
</organism>
<feature type="region of interest" description="Disordered" evidence="1">
    <location>
        <begin position="125"/>
        <end position="156"/>
    </location>
</feature>
<evidence type="ECO:0000256" key="1">
    <source>
        <dbReference type="SAM" id="MobiDB-lite"/>
    </source>
</evidence>
<protein>
    <submittedName>
        <fullName evidence="2">Uncharacterized protein</fullName>
    </submittedName>
</protein>
<feature type="compositionally biased region" description="Basic and acidic residues" evidence="1">
    <location>
        <begin position="133"/>
        <end position="142"/>
    </location>
</feature>
<dbReference type="EMBL" id="BAAARJ010000023">
    <property type="protein sequence ID" value="GAA2634225.1"/>
    <property type="molecule type" value="Genomic_DNA"/>
</dbReference>
<evidence type="ECO:0000313" key="2">
    <source>
        <dbReference type="EMBL" id="GAA2634225.1"/>
    </source>
</evidence>
<keyword evidence="3" id="KW-1185">Reference proteome</keyword>
<gene>
    <name evidence="2" type="ORF">GCM10009863_58180</name>
</gene>
<accession>A0ABN3QSR4</accession>
<name>A0ABN3QSR4_9ACTN</name>
<dbReference type="Proteomes" id="UP001501447">
    <property type="component" value="Unassembled WGS sequence"/>
</dbReference>
<proteinExistence type="predicted"/>
<comment type="caution">
    <text evidence="2">The sequence shown here is derived from an EMBL/GenBank/DDBJ whole genome shotgun (WGS) entry which is preliminary data.</text>
</comment>
<reference evidence="2 3" key="1">
    <citation type="journal article" date="2019" name="Int. J. Syst. Evol. Microbiol.">
        <title>The Global Catalogue of Microorganisms (GCM) 10K type strain sequencing project: providing services to taxonomists for standard genome sequencing and annotation.</title>
        <authorList>
            <consortium name="The Broad Institute Genomics Platform"/>
            <consortium name="The Broad Institute Genome Sequencing Center for Infectious Disease"/>
            <person name="Wu L."/>
            <person name="Ma J."/>
        </authorList>
    </citation>
    <scope>NUCLEOTIDE SEQUENCE [LARGE SCALE GENOMIC DNA]</scope>
    <source>
        <strain evidence="2 3">JCM 16373</strain>
    </source>
</reference>
<sequence>MGWRVPERVTLVALAPPQERRRLQLTGLDDDVLADLDDQRPHLLVPGEVDEARQARLDAALEGRRTVIGATIRLGGAADSLRWARRTLSLVETGVIQEARTTRCEEHKDVILVCARAIHRDSSSAAEYTELPCSRRDGEPPRHGPAAPTHPPRQLT</sequence>